<dbReference type="InterPro" id="IPR034660">
    <property type="entry name" value="DinB/YfiT-like"/>
</dbReference>
<proteinExistence type="predicted"/>
<evidence type="ECO:0000259" key="1">
    <source>
        <dbReference type="Pfam" id="PF12867"/>
    </source>
</evidence>
<organism evidence="2 3">
    <name type="scientific">Brachybacterium endophyticum</name>
    <dbReference type="NCBI Taxonomy" id="2182385"/>
    <lineage>
        <taxon>Bacteria</taxon>
        <taxon>Bacillati</taxon>
        <taxon>Actinomycetota</taxon>
        <taxon>Actinomycetes</taxon>
        <taxon>Micrococcales</taxon>
        <taxon>Dermabacteraceae</taxon>
        <taxon>Brachybacterium</taxon>
    </lineage>
</organism>
<keyword evidence="3" id="KW-1185">Reference proteome</keyword>
<keyword evidence="2" id="KW-0808">Transferase</keyword>
<dbReference type="AlphaFoldDB" id="A0A2U2RJV9"/>
<reference evidence="2 3" key="1">
    <citation type="submission" date="2018-05" db="EMBL/GenBank/DDBJ databases">
        <title>Brachybacterium sp. M1HQ-2T, whole genome shotgun sequence.</title>
        <authorList>
            <person name="Tuo L."/>
        </authorList>
    </citation>
    <scope>NUCLEOTIDE SEQUENCE [LARGE SCALE GENOMIC DNA]</scope>
    <source>
        <strain evidence="2 3">M1HQ-2</strain>
    </source>
</reference>
<dbReference type="SUPFAM" id="SSF109854">
    <property type="entry name" value="DinB/YfiT-like putative metalloenzymes"/>
    <property type="match status" value="1"/>
</dbReference>
<dbReference type="Pfam" id="PF12867">
    <property type="entry name" value="DinB_2"/>
    <property type="match status" value="1"/>
</dbReference>
<dbReference type="OrthoDB" id="2363925at2"/>
<evidence type="ECO:0000313" key="3">
    <source>
        <dbReference type="Proteomes" id="UP000245590"/>
    </source>
</evidence>
<dbReference type="InterPro" id="IPR024775">
    <property type="entry name" value="DinB-like"/>
</dbReference>
<gene>
    <name evidence="2" type="ORF">DEO23_10165</name>
</gene>
<dbReference type="RefSeq" id="WP_109275904.1">
    <property type="nucleotide sequence ID" value="NZ_QFKX01000003.1"/>
</dbReference>
<feature type="domain" description="DinB-like" evidence="1">
    <location>
        <begin position="17"/>
        <end position="159"/>
    </location>
</feature>
<evidence type="ECO:0000313" key="2">
    <source>
        <dbReference type="EMBL" id="PWH06157.1"/>
    </source>
</evidence>
<dbReference type="GO" id="GO:0008483">
    <property type="term" value="F:transaminase activity"/>
    <property type="evidence" value="ECO:0007669"/>
    <property type="project" value="UniProtKB-KW"/>
</dbReference>
<name>A0A2U2RJV9_9MICO</name>
<comment type="caution">
    <text evidence="2">The sequence shown here is derived from an EMBL/GenBank/DDBJ whole genome shotgun (WGS) entry which is preliminary data.</text>
</comment>
<keyword evidence="2" id="KW-0032">Aminotransferase</keyword>
<protein>
    <submittedName>
        <fullName evidence="2">Aspartate/tyrosine/aromatic aminotransferase</fullName>
    </submittedName>
</protein>
<dbReference type="NCBIfam" id="NF047843">
    <property type="entry name" value="MST_Rv0443"/>
    <property type="match status" value="1"/>
</dbReference>
<dbReference type="Gene3D" id="1.20.120.450">
    <property type="entry name" value="dinb family like domain"/>
    <property type="match status" value="1"/>
</dbReference>
<dbReference type="Proteomes" id="UP000245590">
    <property type="component" value="Unassembled WGS sequence"/>
</dbReference>
<accession>A0A2U2RJV9</accession>
<dbReference type="EMBL" id="QFKX01000003">
    <property type="protein sequence ID" value="PWH06157.1"/>
    <property type="molecule type" value="Genomic_DNA"/>
</dbReference>
<sequence length="168" mass="18010">MNAIDTLIEAAGRPAEALSGLRERFTPDILTAHPGGHPNSVGWLLWHIGREIDVQLADLSGEEEVWSSSGFRDRFDLGELGDGVGVGHTEEQAHRIVVTDSALAVDYVQAATDAFLAYLRTLSDEDLDAVIDDAWDPPVTRGVRLVSIVDDAAQHAGQAAYALGIPRG</sequence>